<organism evidence="2">
    <name type="scientific">Brachypodium distachyon</name>
    <name type="common">Purple false brome</name>
    <name type="synonym">Trachynia distachya</name>
    <dbReference type="NCBI Taxonomy" id="15368"/>
    <lineage>
        <taxon>Eukaryota</taxon>
        <taxon>Viridiplantae</taxon>
        <taxon>Streptophyta</taxon>
        <taxon>Embryophyta</taxon>
        <taxon>Tracheophyta</taxon>
        <taxon>Spermatophyta</taxon>
        <taxon>Magnoliopsida</taxon>
        <taxon>Liliopsida</taxon>
        <taxon>Poales</taxon>
        <taxon>Poaceae</taxon>
        <taxon>BOP clade</taxon>
        <taxon>Pooideae</taxon>
        <taxon>Stipodae</taxon>
        <taxon>Brachypodieae</taxon>
        <taxon>Brachypodium</taxon>
    </lineage>
</organism>
<dbReference type="EnsemblPlants" id="KQJ91966">
    <property type="protein sequence ID" value="KQJ91966"/>
    <property type="gene ID" value="BRADI_4g40890v3"/>
</dbReference>
<keyword evidence="4" id="KW-1185">Reference proteome</keyword>
<accession>I1ITU4</accession>
<dbReference type="eggNOG" id="ENOG502R41H">
    <property type="taxonomic scope" value="Eukaryota"/>
</dbReference>
<evidence type="ECO:0000313" key="3">
    <source>
        <dbReference type="EnsemblPlants" id="KQJ91966"/>
    </source>
</evidence>
<protein>
    <recommendedName>
        <fullName evidence="1">DUF1618 domain-containing protein</fullName>
    </recommendedName>
</protein>
<dbReference type="Pfam" id="PF07762">
    <property type="entry name" value="DUF1618"/>
    <property type="match status" value="1"/>
</dbReference>
<dbReference type="RefSeq" id="XP_003576989.2">
    <property type="nucleotide sequence ID" value="XM_003576941.3"/>
</dbReference>
<name>I1ITU4_BRADI</name>
<evidence type="ECO:0000313" key="2">
    <source>
        <dbReference type="EMBL" id="KQJ91966.1"/>
    </source>
</evidence>
<dbReference type="Proteomes" id="UP000008810">
    <property type="component" value="Chromosome 4"/>
</dbReference>
<evidence type="ECO:0000259" key="1">
    <source>
        <dbReference type="Pfam" id="PF07762"/>
    </source>
</evidence>
<dbReference type="GeneID" id="100837603"/>
<gene>
    <name evidence="3" type="primary">LOC100837603</name>
    <name evidence="2" type="ORF">BRADI_4g40890v3</name>
</gene>
<reference evidence="2" key="2">
    <citation type="submission" date="2017-06" db="EMBL/GenBank/DDBJ databases">
        <title>WGS assembly of Brachypodium distachyon.</title>
        <authorList>
            <consortium name="The International Brachypodium Initiative"/>
            <person name="Lucas S."/>
            <person name="Harmon-Smith M."/>
            <person name="Lail K."/>
            <person name="Tice H."/>
            <person name="Grimwood J."/>
            <person name="Bruce D."/>
            <person name="Barry K."/>
            <person name="Shu S."/>
            <person name="Lindquist E."/>
            <person name="Wang M."/>
            <person name="Pitluck S."/>
            <person name="Vogel J.P."/>
            <person name="Garvin D.F."/>
            <person name="Mockler T.C."/>
            <person name="Schmutz J."/>
            <person name="Rokhsar D."/>
            <person name="Bevan M.W."/>
        </authorList>
    </citation>
    <scope>NUCLEOTIDE SEQUENCE</scope>
    <source>
        <strain evidence="2">Bd21</strain>
    </source>
</reference>
<reference evidence="3" key="3">
    <citation type="submission" date="2018-08" db="UniProtKB">
        <authorList>
            <consortium name="EnsemblPlants"/>
        </authorList>
    </citation>
    <scope>IDENTIFICATION</scope>
    <source>
        <strain evidence="3">cv. Bd21</strain>
    </source>
</reference>
<dbReference type="Gramene" id="KQJ91966">
    <property type="protein sequence ID" value="KQJ91966"/>
    <property type="gene ID" value="BRADI_4g40890v3"/>
</dbReference>
<dbReference type="OrthoDB" id="619274at2759"/>
<dbReference type="OMA" id="WSERRVC"/>
<dbReference type="STRING" id="15368.I1ITU4"/>
<dbReference type="PANTHER" id="PTHR33086">
    <property type="entry name" value="OS05G0468200 PROTEIN-RELATED"/>
    <property type="match status" value="1"/>
</dbReference>
<dbReference type="InterPro" id="IPR011676">
    <property type="entry name" value="DUF1618"/>
</dbReference>
<sequence length="424" mass="46244">MLPIVRGAVSGRLRRPLSTAATRPPWVMMDREIKQTKSRGGVSCSFRPPPSASSITIPIWSLALEPPGDKRAYMDTMRCRLLAASSDGFLLLDTLKSRVKLPDGLPVEALRVEAVLLKAVPSEPVCRWSERRVCNPVTGELLCLPDFPRGGGAAGKASTGCTDGTGMGLLTQAPEARYAAAQLSVAHDGRRFLLRRFDSRKGVWEDDLVLPSPLPPGRRMHMVLHEVFDFGGRLWWVDVSWGAVCLDPFCDQPQLRPVELPAGTVLAGSVSRNETNMRILDKHRRMGVSVGRLVYAEADAFHVRSFALDDESGSWTLEHDVSVASLWPDVKVLPSIAAIDPLDSDVLHLNVKEFTISVDLRQEKVMVGAAFLQGGVSPQSAASSYLPCVLPSFLGSTPIPGNNDVKKNKTLADVLVRSDRQPKT</sequence>
<proteinExistence type="predicted"/>
<dbReference type="KEGG" id="bdi:100837603"/>
<dbReference type="AlphaFoldDB" id="I1ITU4"/>
<dbReference type="PANTHER" id="PTHR33086:SF75">
    <property type="entry name" value="DUF1618 DOMAIN-CONTAINING PROTEIN"/>
    <property type="match status" value="1"/>
</dbReference>
<dbReference type="EMBL" id="CM000883">
    <property type="protein sequence ID" value="KQJ91966.1"/>
    <property type="molecule type" value="Genomic_DNA"/>
</dbReference>
<feature type="domain" description="DUF1618" evidence="1">
    <location>
        <begin position="236"/>
        <end position="331"/>
    </location>
</feature>
<dbReference type="HOGENOM" id="CLU_038425_0_0_1"/>
<reference evidence="2 3" key="1">
    <citation type="journal article" date="2010" name="Nature">
        <title>Genome sequencing and analysis of the model grass Brachypodium distachyon.</title>
        <authorList>
            <consortium name="International Brachypodium Initiative"/>
        </authorList>
    </citation>
    <scope>NUCLEOTIDE SEQUENCE [LARGE SCALE GENOMIC DNA]</scope>
    <source>
        <strain evidence="2">Bd21</strain>
        <strain evidence="3">cv. Bd21</strain>
    </source>
</reference>
<evidence type="ECO:0000313" key="4">
    <source>
        <dbReference type="Proteomes" id="UP000008810"/>
    </source>
</evidence>